<dbReference type="GO" id="GO:0008168">
    <property type="term" value="F:methyltransferase activity"/>
    <property type="evidence" value="ECO:0007669"/>
    <property type="project" value="UniProtKB-KW"/>
</dbReference>
<keyword evidence="4" id="KW-0808">Transferase</keyword>
<dbReference type="GO" id="GO:0032259">
    <property type="term" value="P:methylation"/>
    <property type="evidence" value="ECO:0007669"/>
    <property type="project" value="UniProtKB-KW"/>
</dbReference>
<sequence length="187" mass="20215">MHGELKQRIENMRARMAARTPVAEVSVASQLFVTPDPVCARLVMLAGMRDGDTVLEPSAGTGAILRAVRDVAPGAECEAVELDYRLAQHLTQTFDGVRVTCGDFAAFTPARRYSKILMNPPFRHGLDMKHIRHALTLLAPGGMLVAVCPDGPRQRATLQPLAEVWEPLPRGTFAYTDVATAVLAIAG</sequence>
<dbReference type="AlphaFoldDB" id="A0A6M8UIB1"/>
<dbReference type="Gene3D" id="3.40.50.150">
    <property type="entry name" value="Vaccinia Virus protein VP39"/>
    <property type="match status" value="1"/>
</dbReference>
<keyword evidence="1 4" id="KW-0489">Methyltransferase</keyword>
<evidence type="ECO:0000313" key="5">
    <source>
        <dbReference type="Proteomes" id="UP000505325"/>
    </source>
</evidence>
<dbReference type="InterPro" id="IPR007848">
    <property type="entry name" value="Small_mtfrase_dom"/>
</dbReference>
<keyword evidence="2" id="KW-0949">S-adenosyl-L-methionine</keyword>
<evidence type="ECO:0000259" key="3">
    <source>
        <dbReference type="Pfam" id="PF05175"/>
    </source>
</evidence>
<dbReference type="SUPFAM" id="SSF53335">
    <property type="entry name" value="S-adenosyl-L-methionine-dependent methyltransferases"/>
    <property type="match status" value="1"/>
</dbReference>
<reference evidence="4 5" key="1">
    <citation type="submission" date="2020-06" db="EMBL/GenBank/DDBJ databases">
        <title>Genome sequence of Paramixta manurensis strain PD-1.</title>
        <authorList>
            <person name="Lee C.W."/>
            <person name="Kim J."/>
        </authorList>
    </citation>
    <scope>NUCLEOTIDE SEQUENCE [LARGE SCALE GENOMIC DNA]</scope>
    <source>
        <strain evidence="4 5">PD-1</strain>
        <plasmid evidence="5">ppd-1</plasmid>
    </source>
</reference>
<dbReference type="KEGG" id="pmak:PMPD1_4436"/>
<keyword evidence="5" id="KW-1185">Reference proteome</keyword>
<keyword evidence="4" id="KW-0614">Plasmid</keyword>
<dbReference type="EMBL" id="CP054213">
    <property type="protein sequence ID" value="QKJ89334.1"/>
    <property type="molecule type" value="Genomic_DNA"/>
</dbReference>
<evidence type="ECO:0000313" key="4">
    <source>
        <dbReference type="EMBL" id="QKJ89334.1"/>
    </source>
</evidence>
<dbReference type="CDD" id="cd02440">
    <property type="entry name" value="AdoMet_MTases"/>
    <property type="match status" value="1"/>
</dbReference>
<dbReference type="Pfam" id="PF05175">
    <property type="entry name" value="MTS"/>
    <property type="match status" value="1"/>
</dbReference>
<dbReference type="PRINTS" id="PR00507">
    <property type="entry name" value="N12N6MTFRASE"/>
</dbReference>
<gene>
    <name evidence="4" type="ORF">PMPD1_4436</name>
</gene>
<name>A0A6M8UIB1_9GAMM</name>
<evidence type="ECO:0000256" key="2">
    <source>
        <dbReference type="ARBA" id="ARBA00022691"/>
    </source>
</evidence>
<dbReference type="InterPro" id="IPR029063">
    <property type="entry name" value="SAM-dependent_MTases_sf"/>
</dbReference>
<organism evidence="4 5">
    <name type="scientific">Paramixta manurensis</name>
    <dbReference type="NCBI Taxonomy" id="2740817"/>
    <lineage>
        <taxon>Bacteria</taxon>
        <taxon>Pseudomonadati</taxon>
        <taxon>Pseudomonadota</taxon>
        <taxon>Gammaproteobacteria</taxon>
        <taxon>Enterobacterales</taxon>
        <taxon>Erwiniaceae</taxon>
        <taxon>Paramixta</taxon>
    </lineage>
</organism>
<accession>A0A6M8UIB1</accession>
<protein>
    <submittedName>
        <fullName evidence="4">Class I SAM-dependent methyltransferase</fullName>
    </submittedName>
</protein>
<evidence type="ECO:0000256" key="1">
    <source>
        <dbReference type="ARBA" id="ARBA00022603"/>
    </source>
</evidence>
<dbReference type="RefSeq" id="WP_173636388.1">
    <property type="nucleotide sequence ID" value="NZ_CP054213.1"/>
</dbReference>
<dbReference type="Proteomes" id="UP000505325">
    <property type="component" value="Plasmid pPD-1"/>
</dbReference>
<feature type="domain" description="Methyltransferase small" evidence="3">
    <location>
        <begin position="51"/>
        <end position="149"/>
    </location>
</feature>
<geneLocation type="plasmid" evidence="5">
    <name>ppd-1</name>
</geneLocation>
<proteinExistence type="predicted"/>